<dbReference type="AlphaFoldDB" id="A0AAE3I8K3"/>
<dbReference type="SUPFAM" id="SSF50475">
    <property type="entry name" value="FMN-binding split barrel"/>
    <property type="match status" value="1"/>
</dbReference>
<dbReference type="Gene3D" id="2.30.110.10">
    <property type="entry name" value="Electron Transport, Fmn-binding Protein, Chain A"/>
    <property type="match status" value="1"/>
</dbReference>
<reference evidence="2" key="1">
    <citation type="submission" date="2023-02" db="EMBL/GenBank/DDBJ databases">
        <title>Enrichment on poylsaccharides allowed isolation of novel metabolic and taxonomic groups of Haloarchaea.</title>
        <authorList>
            <person name="Sorokin D.Y."/>
            <person name="Elcheninov A.G."/>
            <person name="Khizhniak T.V."/>
            <person name="Kolganova T.V."/>
            <person name="Kublanov I.V."/>
        </authorList>
    </citation>
    <scope>NUCLEOTIDE SEQUENCE</scope>
    <source>
        <strain evidence="1 3">HArc-curdl5-1</strain>
        <strain evidence="2">HArc-curdl7</strain>
    </source>
</reference>
<dbReference type="EMBL" id="JAOPKC010000001">
    <property type="protein sequence ID" value="MCU4716700.1"/>
    <property type="molecule type" value="Genomic_DNA"/>
</dbReference>
<gene>
    <name evidence="2" type="ORF">OB914_01735</name>
    <name evidence="1" type="ORF">OB916_01285</name>
</gene>
<dbReference type="InterPro" id="IPR012349">
    <property type="entry name" value="Split_barrel_FMN-bd"/>
</dbReference>
<protein>
    <submittedName>
        <fullName evidence="2">Pyridoxamine 5'-phosphate oxidase family protein</fullName>
    </submittedName>
</protein>
<dbReference type="Proteomes" id="UP001208186">
    <property type="component" value="Unassembled WGS sequence"/>
</dbReference>
<dbReference type="RefSeq" id="WP_315907467.1">
    <property type="nucleotide sequence ID" value="NZ_JAOPKC010000001.1"/>
</dbReference>
<dbReference type="InterPro" id="IPR024747">
    <property type="entry name" value="Pyridox_Oxase-rel"/>
</dbReference>
<dbReference type="Proteomes" id="UP001209746">
    <property type="component" value="Unassembled WGS sequence"/>
</dbReference>
<keyword evidence="3" id="KW-1185">Reference proteome</keyword>
<proteinExistence type="predicted"/>
<comment type="caution">
    <text evidence="2">The sequence shown here is derived from an EMBL/GenBank/DDBJ whole genome shotgun (WGS) entry which is preliminary data.</text>
</comment>
<evidence type="ECO:0000313" key="2">
    <source>
        <dbReference type="EMBL" id="MCU4725695.1"/>
    </source>
</evidence>
<evidence type="ECO:0000313" key="1">
    <source>
        <dbReference type="EMBL" id="MCU4716700.1"/>
    </source>
</evidence>
<dbReference type="Pfam" id="PF12900">
    <property type="entry name" value="Pyridox_ox_2"/>
    <property type="match status" value="1"/>
</dbReference>
<name>A0AAE3I8K3_9EURY</name>
<accession>A0AAE3I8K3</accession>
<organism evidence="2 4">
    <name type="scientific">Halapricum hydrolyticum</name>
    <dbReference type="NCBI Taxonomy" id="2979991"/>
    <lineage>
        <taxon>Archaea</taxon>
        <taxon>Methanobacteriati</taxon>
        <taxon>Methanobacteriota</taxon>
        <taxon>Stenosarchaea group</taxon>
        <taxon>Halobacteria</taxon>
        <taxon>Halobacteriales</taxon>
        <taxon>Haloarculaceae</taxon>
        <taxon>Halapricum</taxon>
    </lineage>
</organism>
<dbReference type="EMBL" id="JAOPKD010000001">
    <property type="protein sequence ID" value="MCU4725695.1"/>
    <property type="molecule type" value="Genomic_DNA"/>
</dbReference>
<evidence type="ECO:0000313" key="4">
    <source>
        <dbReference type="Proteomes" id="UP001209746"/>
    </source>
</evidence>
<sequence>MPNGSFGESTAVSVTENQMRTLLEEEGTGILAFSTDDLPYILPMSFGYDGDSTLYK</sequence>
<evidence type="ECO:0000313" key="3">
    <source>
        <dbReference type="Proteomes" id="UP001208186"/>
    </source>
</evidence>